<proteinExistence type="predicted"/>
<dbReference type="PROSITE" id="PS51192">
    <property type="entry name" value="HELICASE_ATP_BIND_1"/>
    <property type="match status" value="1"/>
</dbReference>
<comment type="subcellular location">
    <subcellularLocation>
        <location evidence="1">Nucleus</location>
    </subcellularLocation>
</comment>
<keyword evidence="3" id="KW-0378">Hydrolase</keyword>
<keyword evidence="10" id="KW-1185">Reference proteome</keyword>
<dbReference type="GO" id="GO:0016887">
    <property type="term" value="F:ATP hydrolysis activity"/>
    <property type="evidence" value="ECO:0007669"/>
    <property type="project" value="TreeGrafter"/>
</dbReference>
<dbReference type="SUPFAM" id="SSF54160">
    <property type="entry name" value="Chromo domain-like"/>
    <property type="match status" value="1"/>
</dbReference>
<dbReference type="OrthoDB" id="5857104at2759"/>
<dbReference type="SUPFAM" id="SSF52540">
    <property type="entry name" value="P-loop containing nucleoside triphosphate hydrolases"/>
    <property type="match status" value="2"/>
</dbReference>
<dbReference type="PANTHER" id="PTHR45623:SF17">
    <property type="entry name" value="CHROMODOMAIN-HELICASE-DNA-BINDING PROTEIN 3-RELATED"/>
    <property type="match status" value="1"/>
</dbReference>
<dbReference type="STRING" id="685588.A0A067TSS5"/>
<dbReference type="GO" id="GO:0140658">
    <property type="term" value="F:ATP-dependent chromatin remodeler activity"/>
    <property type="evidence" value="ECO:0007669"/>
    <property type="project" value="TreeGrafter"/>
</dbReference>
<dbReference type="GO" id="GO:0000785">
    <property type="term" value="C:chromatin"/>
    <property type="evidence" value="ECO:0007669"/>
    <property type="project" value="TreeGrafter"/>
</dbReference>
<evidence type="ECO:0000259" key="7">
    <source>
        <dbReference type="PROSITE" id="PS51192"/>
    </source>
</evidence>
<dbReference type="GO" id="GO:0005634">
    <property type="term" value="C:nucleus"/>
    <property type="evidence" value="ECO:0007669"/>
    <property type="project" value="UniProtKB-SubCell"/>
</dbReference>
<dbReference type="EMBL" id="KL142367">
    <property type="protein sequence ID" value="KDR85372.1"/>
    <property type="molecule type" value="Genomic_DNA"/>
</dbReference>
<evidence type="ECO:0000256" key="2">
    <source>
        <dbReference type="ARBA" id="ARBA00022741"/>
    </source>
</evidence>
<reference evidence="10" key="1">
    <citation type="journal article" date="2014" name="Proc. Natl. Acad. Sci. U.S.A.">
        <title>Extensive sampling of basidiomycete genomes demonstrates inadequacy of the white-rot/brown-rot paradigm for wood decay fungi.</title>
        <authorList>
            <person name="Riley R."/>
            <person name="Salamov A.A."/>
            <person name="Brown D.W."/>
            <person name="Nagy L.G."/>
            <person name="Floudas D."/>
            <person name="Held B.W."/>
            <person name="Levasseur A."/>
            <person name="Lombard V."/>
            <person name="Morin E."/>
            <person name="Otillar R."/>
            <person name="Lindquist E.A."/>
            <person name="Sun H."/>
            <person name="LaButti K.M."/>
            <person name="Schmutz J."/>
            <person name="Jabbour D."/>
            <person name="Luo H."/>
            <person name="Baker S.E."/>
            <person name="Pisabarro A.G."/>
            <person name="Walton J.D."/>
            <person name="Blanchette R.A."/>
            <person name="Henrissat B."/>
            <person name="Martin F."/>
            <person name="Cullen D."/>
            <person name="Hibbett D.S."/>
            <person name="Grigoriev I.V."/>
        </authorList>
    </citation>
    <scope>NUCLEOTIDE SEQUENCE [LARGE SCALE GENOMIC DNA]</scope>
    <source>
        <strain evidence="10">CBS 339.88</strain>
    </source>
</reference>
<dbReference type="InterPro" id="IPR038718">
    <property type="entry name" value="SNF2-like_sf"/>
</dbReference>
<feature type="compositionally biased region" description="Basic residues" evidence="6">
    <location>
        <begin position="328"/>
        <end position="341"/>
    </location>
</feature>
<feature type="compositionally biased region" description="Polar residues" evidence="6">
    <location>
        <begin position="1594"/>
        <end position="1615"/>
    </location>
</feature>
<dbReference type="Gene3D" id="3.40.50.300">
    <property type="entry name" value="P-loop containing nucleotide triphosphate hydrolases"/>
    <property type="match status" value="1"/>
</dbReference>
<feature type="region of interest" description="Disordered" evidence="6">
    <location>
        <begin position="1588"/>
        <end position="1622"/>
    </location>
</feature>
<feature type="domain" description="Helicase ATP-binding" evidence="7">
    <location>
        <begin position="852"/>
        <end position="1029"/>
    </location>
</feature>
<dbReference type="PANTHER" id="PTHR45623">
    <property type="entry name" value="CHROMODOMAIN-HELICASE-DNA-BINDING PROTEIN 3-RELATED-RELATED"/>
    <property type="match status" value="1"/>
</dbReference>
<evidence type="ECO:0008006" key="11">
    <source>
        <dbReference type="Google" id="ProtNLM"/>
    </source>
</evidence>
<protein>
    <recommendedName>
        <fullName evidence="11">Chromatin remodeling factor mit1</fullName>
    </recommendedName>
</protein>
<evidence type="ECO:0000256" key="5">
    <source>
        <dbReference type="ARBA" id="ARBA00023242"/>
    </source>
</evidence>
<feature type="region of interest" description="Disordered" evidence="6">
    <location>
        <begin position="1"/>
        <end position="26"/>
    </location>
</feature>
<dbReference type="GO" id="GO:0042393">
    <property type="term" value="F:histone binding"/>
    <property type="evidence" value="ECO:0007669"/>
    <property type="project" value="TreeGrafter"/>
</dbReference>
<dbReference type="InterPro" id="IPR014001">
    <property type="entry name" value="Helicase_ATP-bd"/>
</dbReference>
<feature type="compositionally biased region" description="Basic and acidic residues" evidence="6">
    <location>
        <begin position="1"/>
        <end position="13"/>
    </location>
</feature>
<feature type="region of interest" description="Disordered" evidence="6">
    <location>
        <begin position="694"/>
        <end position="715"/>
    </location>
</feature>
<dbReference type="Pfam" id="PF00176">
    <property type="entry name" value="SNF2-rel_dom"/>
    <property type="match status" value="1"/>
</dbReference>
<dbReference type="InterPro" id="IPR056616">
    <property type="entry name" value="Chromo_MIT1"/>
</dbReference>
<dbReference type="HOGENOM" id="CLU_001508_2_0_1"/>
<dbReference type="InterPro" id="IPR001650">
    <property type="entry name" value="Helicase_C-like"/>
</dbReference>
<dbReference type="InterPro" id="IPR049730">
    <property type="entry name" value="SNF2/RAD54-like_C"/>
</dbReference>
<dbReference type="Pfam" id="PF23615">
    <property type="entry name" value="Chromo_MIT1"/>
    <property type="match status" value="1"/>
</dbReference>
<dbReference type="GO" id="GO:0003682">
    <property type="term" value="F:chromatin binding"/>
    <property type="evidence" value="ECO:0007669"/>
    <property type="project" value="TreeGrafter"/>
</dbReference>
<dbReference type="GO" id="GO:0003677">
    <property type="term" value="F:DNA binding"/>
    <property type="evidence" value="ECO:0007669"/>
    <property type="project" value="TreeGrafter"/>
</dbReference>
<feature type="region of interest" description="Disordered" evidence="6">
    <location>
        <begin position="328"/>
        <end position="348"/>
    </location>
</feature>
<feature type="region of interest" description="Disordered" evidence="6">
    <location>
        <begin position="1412"/>
        <end position="1510"/>
    </location>
</feature>
<feature type="domain" description="Helicase C-terminal" evidence="8">
    <location>
        <begin position="1164"/>
        <end position="1316"/>
    </location>
</feature>
<evidence type="ECO:0000313" key="9">
    <source>
        <dbReference type="EMBL" id="KDR85372.1"/>
    </source>
</evidence>
<dbReference type="InterPro" id="IPR016197">
    <property type="entry name" value="Chromo-like_dom_sf"/>
</dbReference>
<dbReference type="PROSITE" id="PS51194">
    <property type="entry name" value="HELICASE_CTER"/>
    <property type="match status" value="1"/>
</dbReference>
<dbReference type="SMART" id="SM00487">
    <property type="entry name" value="DEXDc"/>
    <property type="match status" value="1"/>
</dbReference>
<dbReference type="GO" id="GO:0005524">
    <property type="term" value="F:ATP binding"/>
    <property type="evidence" value="ECO:0007669"/>
    <property type="project" value="UniProtKB-KW"/>
</dbReference>
<dbReference type="CDD" id="cd18793">
    <property type="entry name" value="SF2_C_SNF"/>
    <property type="match status" value="1"/>
</dbReference>
<keyword evidence="2" id="KW-0547">Nucleotide-binding</keyword>
<dbReference type="Gene3D" id="3.40.50.10810">
    <property type="entry name" value="Tandem AAA-ATPase domain"/>
    <property type="match status" value="1"/>
</dbReference>
<dbReference type="InterPro" id="IPR027417">
    <property type="entry name" value="P-loop_NTPase"/>
</dbReference>
<feature type="region of interest" description="Disordered" evidence="6">
    <location>
        <begin position="642"/>
        <end position="665"/>
    </location>
</feature>
<feature type="compositionally biased region" description="Basic and acidic residues" evidence="6">
    <location>
        <begin position="1487"/>
        <end position="1510"/>
    </location>
</feature>
<dbReference type="InterPro" id="IPR000330">
    <property type="entry name" value="SNF2_N"/>
</dbReference>
<name>A0A067TSS5_GALM3</name>
<feature type="region of interest" description="Disordered" evidence="6">
    <location>
        <begin position="138"/>
        <end position="240"/>
    </location>
</feature>
<evidence type="ECO:0000256" key="1">
    <source>
        <dbReference type="ARBA" id="ARBA00004123"/>
    </source>
</evidence>
<evidence type="ECO:0000256" key="4">
    <source>
        <dbReference type="ARBA" id="ARBA00022840"/>
    </source>
</evidence>
<keyword evidence="5" id="KW-0539">Nucleus</keyword>
<sequence length="1693" mass="192397">MSDSPRDFDRESSLAESRTSSKPPKVILKLPRAPVKPSHNFFVAPPRLPSAQKRQYKPAYESSLNLGLQTRVDKVIGEFKDGNKHYYYAQYDGGIAHKFPAESFIEQHPELVKRYKKALSDGTLPAFDPSAHYVHPLSRAKVEKPGGYSKSTRSEDEEVVPDSEEEETDENEDDEDYDGPSSRKQPQRNARSKNKELPFSPRKSRSHKVITINSDSDLTEESEEEVQIHSRRSTRTRKATEIHIDSDEDEYIDDDDYDDTRAKRKTKGTIKGRRRVKSVQPMYGHFRSIDTLDDDPFSDDEDNEALRNHRGICEKCHLGPAHKLLANFKKKNKGKGKRRKRSTDDEFEESEGEQTFIDLGGWVQCLKCPVSAHWKCLAGTQRDEVLKAVRERDREQWEAGQNHEGTILPKKRSQLDINQTTEFVCGACMRGGICMGCMETALAPDASRVKVDDSVHPEDGADVVMKDGTASSAEELHEPVRSLARELLFRCFTCKRLAHYRHLPVPAALDDDSAVADVAEHYQQAKSWLCADCSSYKYGLDKIIAWRPYPDNVVEPSRTSNEAPNYKTPLPREYLVKWAGKSYRRLEWVPHMWLLSTHPSKLKNFVSGGTKVELLQQPYESDEDGMEVDSRAPGRLFEKDLESRASSVKPTDIATVSPISPMPDAERRIPKSWKQVGRVLDILLWRPQAKKQTKRRIHKKAVNSSDEESSEDGRKKRVSALVFDKGEQPPDEFTESVEEWELHGTLSKSDIDQVVWAFIKWDELGYDEATWDSPPRPGQAGYKFFQKAFDKFMESRSVVVPKRTNKYWEAFDNRNAEDYRKHVLKEASDLALGQDPKDKLMPFQVDGFNWLCNNWWNHQHCILADEMGLGKTVQIVSFLGNIAKNWNAFPALVVVPNSTITNWVREFERWAPRLRVVPFYGEKNARDVIKKFELFHERSSSDNTHAKFHVLVTTYEALINGKDFTPVFKNQPRWEVLVVDEGQRLKSDSSLLFKKLNELKSIHRIIMTGTPLNNNMRELFNLMNFLDPREWQDLEGLEKQHEVLDEELVKQLHNRLRPYFLRRIKSEVLDLPPKNEVIVPISMAPLQREVYRSILSNNLNILTGLKQPSAGQNAPPKTRINNVLMQLRKCLQHPYLYAEDIEPRDLLPQETHDKLIDASGKLRFLKALLPKLKEHGHRVLLFSQFVIALNIVEDFLQGEGYKFLRLDGNTKGSDRQKAMDDFNKPNSEYFIFLLTTRAGGVGINLFTADTVIIFDPDFNPHQDLQAIARAYRYGQKKTCLVFKLMVKDSAEERIMQIGKKKLVLDHLIVQKMDDDEDNGGENVQSILTYGAQALFESEQETRDIVYTDNDIEKLLEKTEKEAVKEAPKAAGGLTFAFAKIWAADKDSLEDVVEDDQTDSWAKALEKINTEREKEQKNEIAMSGRGARRKAADIAKTKIHVGSGGSEDFNGKGKQKAKSAASDGSAYFGSDGEATDDISDSDNGMADEDFKMDVDTNRNRTKPKQELKDVQPDVSVDCGLCGQRHGPGQCQMVDKSENLAEYREMLILHADDEPWEERSAAIQAIDEILHQRGHISLIAGQPLHPVPKLAPLVPGQQNQPQIAGSSNPSPSLQQKNPAKKKARVVPTSPCVLCDQTPHLMKDCPIVLAGSKSISNHIRNLEAKNDPSMKNTLDSLRNLLRKAKAHELATTVPPS</sequence>
<organism evidence="9 10">
    <name type="scientific">Galerina marginata (strain CBS 339.88)</name>
    <dbReference type="NCBI Taxonomy" id="685588"/>
    <lineage>
        <taxon>Eukaryota</taxon>
        <taxon>Fungi</taxon>
        <taxon>Dikarya</taxon>
        <taxon>Basidiomycota</taxon>
        <taxon>Agaricomycotina</taxon>
        <taxon>Agaricomycetes</taxon>
        <taxon>Agaricomycetidae</taxon>
        <taxon>Agaricales</taxon>
        <taxon>Agaricineae</taxon>
        <taxon>Strophariaceae</taxon>
        <taxon>Galerina</taxon>
    </lineage>
</organism>
<evidence type="ECO:0000256" key="6">
    <source>
        <dbReference type="SAM" id="MobiDB-lite"/>
    </source>
</evidence>
<keyword evidence="4" id="KW-0067">ATP-binding</keyword>
<evidence type="ECO:0000259" key="8">
    <source>
        <dbReference type="PROSITE" id="PS51194"/>
    </source>
</evidence>
<dbReference type="SMART" id="SM00490">
    <property type="entry name" value="HELICc"/>
    <property type="match status" value="1"/>
</dbReference>
<evidence type="ECO:0000313" key="10">
    <source>
        <dbReference type="Proteomes" id="UP000027222"/>
    </source>
</evidence>
<dbReference type="Pfam" id="PF00271">
    <property type="entry name" value="Helicase_C"/>
    <property type="match status" value="1"/>
</dbReference>
<evidence type="ECO:0000256" key="3">
    <source>
        <dbReference type="ARBA" id="ARBA00022801"/>
    </source>
</evidence>
<dbReference type="Proteomes" id="UP000027222">
    <property type="component" value="Unassembled WGS sequence"/>
</dbReference>
<accession>A0A067TSS5</accession>
<feature type="compositionally biased region" description="Acidic residues" evidence="6">
    <location>
        <begin position="155"/>
        <end position="178"/>
    </location>
</feature>
<gene>
    <name evidence="9" type="ORF">GALMADRAFT_234197</name>
</gene>